<accession>A0A523Y126</accession>
<dbReference type="AlphaFoldDB" id="A0A523Y126"/>
<reference evidence="3 4" key="1">
    <citation type="submission" date="2019-03" db="EMBL/GenBank/DDBJ databases">
        <title>Metabolic potential of uncultured bacteria and archaea associated with petroleum seepage in deep-sea sediments.</title>
        <authorList>
            <person name="Dong X."/>
            <person name="Hubert C."/>
        </authorList>
    </citation>
    <scope>NUCLEOTIDE SEQUENCE [LARGE SCALE GENOMIC DNA]</scope>
    <source>
        <strain evidence="3">E29_bin25</strain>
    </source>
</reference>
<gene>
    <name evidence="2 3" type="primary">rsfS</name>
    <name evidence="3" type="ORF">E3J32_02015</name>
</gene>
<comment type="subunit">
    <text evidence="2">Interacts with ribosomal protein uL14 (rplN).</text>
</comment>
<dbReference type="GO" id="GO:0005737">
    <property type="term" value="C:cytoplasm"/>
    <property type="evidence" value="ECO:0007669"/>
    <property type="project" value="UniProtKB-SubCell"/>
</dbReference>
<evidence type="ECO:0000313" key="3">
    <source>
        <dbReference type="EMBL" id="TET85232.1"/>
    </source>
</evidence>
<keyword evidence="2" id="KW-0963">Cytoplasm</keyword>
<dbReference type="InterPro" id="IPR004394">
    <property type="entry name" value="Iojap/RsfS/C7orf30"/>
</dbReference>
<dbReference type="InterPro" id="IPR043519">
    <property type="entry name" value="NT_sf"/>
</dbReference>
<comment type="function">
    <text evidence="2">Functions as a ribosomal silencing factor. Interacts with ribosomal protein uL14 (rplN), blocking formation of intersubunit bridge B8. Prevents association of the 30S and 50S ribosomal subunits and the formation of functional ribosomes, thus repressing translation.</text>
</comment>
<comment type="similarity">
    <text evidence="1 2">Belongs to the Iojap/RsfS family.</text>
</comment>
<organism evidence="3 4">
    <name type="scientific">Aerophobetes bacterium</name>
    <dbReference type="NCBI Taxonomy" id="2030807"/>
    <lineage>
        <taxon>Bacteria</taxon>
        <taxon>Candidatus Aerophobota</taxon>
    </lineage>
</organism>
<evidence type="ECO:0000256" key="1">
    <source>
        <dbReference type="ARBA" id="ARBA00010574"/>
    </source>
</evidence>
<keyword evidence="2" id="KW-0810">Translation regulation</keyword>
<name>A0A523Y126_UNCAE</name>
<dbReference type="GO" id="GO:0043023">
    <property type="term" value="F:ribosomal large subunit binding"/>
    <property type="evidence" value="ECO:0007669"/>
    <property type="project" value="TreeGrafter"/>
</dbReference>
<dbReference type="Proteomes" id="UP000315669">
    <property type="component" value="Unassembled WGS sequence"/>
</dbReference>
<dbReference type="Pfam" id="PF02410">
    <property type="entry name" value="RsfS"/>
    <property type="match status" value="1"/>
</dbReference>
<dbReference type="PANTHER" id="PTHR21043:SF0">
    <property type="entry name" value="MITOCHONDRIAL ASSEMBLY OF RIBOSOMAL LARGE SUBUNIT PROTEIN 1"/>
    <property type="match status" value="1"/>
</dbReference>
<keyword evidence="2" id="KW-0678">Repressor</keyword>
<dbReference type="GO" id="GO:0042256">
    <property type="term" value="P:cytosolic ribosome assembly"/>
    <property type="evidence" value="ECO:0007669"/>
    <property type="project" value="UniProtKB-UniRule"/>
</dbReference>
<dbReference type="PANTHER" id="PTHR21043">
    <property type="entry name" value="IOJAP SUPERFAMILY ORTHOLOG"/>
    <property type="match status" value="1"/>
</dbReference>
<dbReference type="NCBIfam" id="TIGR00090">
    <property type="entry name" value="rsfS_iojap_ybeB"/>
    <property type="match status" value="1"/>
</dbReference>
<evidence type="ECO:0000256" key="2">
    <source>
        <dbReference type="HAMAP-Rule" id="MF_01477"/>
    </source>
</evidence>
<dbReference type="HAMAP" id="MF_01477">
    <property type="entry name" value="Iojap_RsfS"/>
    <property type="match status" value="1"/>
</dbReference>
<sequence length="113" mass="13073">MNLTSQKLLQKAIEIVEDKKAKDVVLLNLKKIFPIIDYFVICTGDSSPHMKSIAQALEKELEEKGIKQLNRRHFSNDLWILLDFGSLVVHIFSKSGRDFYQLERLWADAGKRV</sequence>
<dbReference type="Gene3D" id="3.30.460.10">
    <property type="entry name" value="Beta Polymerase, domain 2"/>
    <property type="match status" value="1"/>
</dbReference>
<protein>
    <recommendedName>
        <fullName evidence="2">Ribosomal silencing factor RsfS</fullName>
    </recommendedName>
</protein>
<dbReference type="GO" id="GO:0090071">
    <property type="term" value="P:negative regulation of ribosome biogenesis"/>
    <property type="evidence" value="ECO:0007669"/>
    <property type="project" value="UniProtKB-UniRule"/>
</dbReference>
<dbReference type="GO" id="GO:0017148">
    <property type="term" value="P:negative regulation of translation"/>
    <property type="evidence" value="ECO:0007669"/>
    <property type="project" value="UniProtKB-UniRule"/>
</dbReference>
<proteinExistence type="inferred from homology"/>
<dbReference type="SUPFAM" id="SSF81301">
    <property type="entry name" value="Nucleotidyltransferase"/>
    <property type="match status" value="1"/>
</dbReference>
<comment type="caution">
    <text evidence="3">The sequence shown here is derived from an EMBL/GenBank/DDBJ whole genome shotgun (WGS) entry which is preliminary data.</text>
</comment>
<evidence type="ECO:0000313" key="4">
    <source>
        <dbReference type="Proteomes" id="UP000315669"/>
    </source>
</evidence>
<comment type="subcellular location">
    <subcellularLocation>
        <location evidence="2">Cytoplasm</location>
    </subcellularLocation>
</comment>
<dbReference type="EMBL" id="SOII01000146">
    <property type="protein sequence ID" value="TET85232.1"/>
    <property type="molecule type" value="Genomic_DNA"/>
</dbReference>